<dbReference type="Pfam" id="PF14307">
    <property type="entry name" value="Glyco_tran_WbsX"/>
    <property type="match status" value="1"/>
</dbReference>
<sequence>MTALSARALAFYLPQFHPVPENDQWWGPGFTEWTNTVKARPLFRGHDQPHLPADLGFYDLRVPETRRAQGELAREYGIEAFVYWHYWFGRGRRILERPFTEVLTSREPAMGFALAWANQTWSGIWHGAADRVLLEQTYPGPEDDLAHFDAVLPAFRDERYLRVDDRPVFYVFRPEELPDPAAFVDRWQAMARGAGLPGLYLVAEVSDLLGAGPRFVDVDAAGFDAGAYMRIPARRTRLDVLRMRAGRKLLRRPEVYPHAPDFAGLPTGISERLQPVVYPNWDNTPRSGRRGLAVTGSTPEVFARHVEQAAATLAHRPPTERLLWVKSWNEWAEGNYLEPDQVHGHAWLSALRSGLAVGLPELEVSRG</sequence>
<name>A0A7X6QXK8_9CELL</name>
<keyword evidence="2" id="KW-1185">Reference proteome</keyword>
<dbReference type="RefSeq" id="WP_168628363.1">
    <property type="nucleotide sequence ID" value="NZ_BONL01000003.1"/>
</dbReference>
<gene>
    <name evidence="1" type="ORF">HGA03_01040</name>
</gene>
<dbReference type="Proteomes" id="UP000581206">
    <property type="component" value="Unassembled WGS sequence"/>
</dbReference>
<dbReference type="PANTHER" id="PTHR41244">
    <property type="entry name" value="RHAMNAN SYNTHESIS F"/>
    <property type="match status" value="1"/>
</dbReference>
<accession>A0A7X6QXK8</accession>
<protein>
    <submittedName>
        <fullName evidence="1">Lipopolysaccharide biosynthesis protein</fullName>
    </submittedName>
</protein>
<dbReference type="AlphaFoldDB" id="A0A7X6QXK8"/>
<evidence type="ECO:0000313" key="2">
    <source>
        <dbReference type="Proteomes" id="UP000581206"/>
    </source>
</evidence>
<evidence type="ECO:0000313" key="1">
    <source>
        <dbReference type="EMBL" id="NKY21247.1"/>
    </source>
</evidence>
<comment type="caution">
    <text evidence="1">The sequence shown here is derived from an EMBL/GenBank/DDBJ whole genome shotgun (WGS) entry which is preliminary data.</text>
</comment>
<dbReference type="EMBL" id="JAAXOX010000001">
    <property type="protein sequence ID" value="NKY21247.1"/>
    <property type="molecule type" value="Genomic_DNA"/>
</dbReference>
<reference evidence="1 2" key="1">
    <citation type="submission" date="2020-04" db="EMBL/GenBank/DDBJ databases">
        <title>MicrobeNet Type strains.</title>
        <authorList>
            <person name="Nicholson A.C."/>
        </authorList>
    </citation>
    <scope>NUCLEOTIDE SEQUENCE [LARGE SCALE GENOMIC DNA]</scope>
    <source>
        <strain evidence="1 2">ATCC BAA-788</strain>
    </source>
</reference>
<dbReference type="CDD" id="cd11579">
    <property type="entry name" value="Glyco_tran_WbsX"/>
    <property type="match status" value="1"/>
</dbReference>
<dbReference type="PANTHER" id="PTHR41244:SF1">
    <property type="entry name" value="GLYCOSYLTRANSFERASE"/>
    <property type="match status" value="1"/>
</dbReference>
<dbReference type="InterPro" id="IPR032719">
    <property type="entry name" value="WbsX"/>
</dbReference>
<dbReference type="Gene3D" id="3.20.20.80">
    <property type="entry name" value="Glycosidases"/>
    <property type="match status" value="1"/>
</dbReference>
<organism evidence="1 2">
    <name type="scientific">Cellulomonas denverensis</name>
    <dbReference type="NCBI Taxonomy" id="264297"/>
    <lineage>
        <taxon>Bacteria</taxon>
        <taxon>Bacillati</taxon>
        <taxon>Actinomycetota</taxon>
        <taxon>Actinomycetes</taxon>
        <taxon>Micrococcales</taxon>
        <taxon>Cellulomonadaceae</taxon>
        <taxon>Cellulomonas</taxon>
    </lineage>
</organism>
<proteinExistence type="predicted"/>